<dbReference type="CDD" id="cd02164">
    <property type="entry name" value="PPAT_CoAS"/>
    <property type="match status" value="1"/>
</dbReference>
<accession>A0A9P6NAI1</accession>
<feature type="domain" description="Cytidyltransferase-like" evidence="1">
    <location>
        <begin position="117"/>
        <end position="265"/>
    </location>
</feature>
<comment type="caution">
    <text evidence="2">The sequence shown here is derived from an EMBL/GenBank/DDBJ whole genome shotgun (WGS) entry which is preliminary data.</text>
</comment>
<keyword evidence="3" id="KW-1185">Reference proteome</keyword>
<dbReference type="Gene3D" id="3.40.50.620">
    <property type="entry name" value="HUPs"/>
    <property type="match status" value="1"/>
</dbReference>
<dbReference type="NCBIfam" id="NF001985">
    <property type="entry name" value="PRK00777.1"/>
    <property type="match status" value="1"/>
</dbReference>
<dbReference type="GO" id="GO:0015937">
    <property type="term" value="P:coenzyme A biosynthetic process"/>
    <property type="evidence" value="ECO:0007669"/>
    <property type="project" value="TreeGrafter"/>
</dbReference>
<dbReference type="PANTHER" id="PTHR10695">
    <property type="entry name" value="DEPHOSPHO-COA KINASE-RELATED"/>
    <property type="match status" value="1"/>
</dbReference>
<protein>
    <recommendedName>
        <fullName evidence="1">Cytidyltransferase-like domain-containing protein</fullName>
    </recommendedName>
</protein>
<dbReference type="NCBIfam" id="TIGR00125">
    <property type="entry name" value="cyt_tran_rel"/>
    <property type="match status" value="1"/>
</dbReference>
<reference evidence="2" key="1">
    <citation type="submission" date="2013-11" db="EMBL/GenBank/DDBJ databases">
        <title>Genome sequence of the fusiform rust pathogen reveals effectors for host alternation and coevolution with pine.</title>
        <authorList>
            <consortium name="DOE Joint Genome Institute"/>
            <person name="Smith K."/>
            <person name="Pendleton A."/>
            <person name="Kubisiak T."/>
            <person name="Anderson C."/>
            <person name="Salamov A."/>
            <person name="Aerts A."/>
            <person name="Riley R."/>
            <person name="Clum A."/>
            <person name="Lindquist E."/>
            <person name="Ence D."/>
            <person name="Campbell M."/>
            <person name="Kronenberg Z."/>
            <person name="Feau N."/>
            <person name="Dhillon B."/>
            <person name="Hamelin R."/>
            <person name="Burleigh J."/>
            <person name="Smith J."/>
            <person name="Yandell M."/>
            <person name="Nelson C."/>
            <person name="Grigoriev I."/>
            <person name="Davis J."/>
        </authorList>
    </citation>
    <scope>NUCLEOTIDE SEQUENCE</scope>
    <source>
        <strain evidence="2">G11</strain>
    </source>
</reference>
<dbReference type="InterPro" id="IPR004821">
    <property type="entry name" value="Cyt_trans-like"/>
</dbReference>
<dbReference type="EMBL" id="MU167343">
    <property type="protein sequence ID" value="KAG0142619.1"/>
    <property type="molecule type" value="Genomic_DNA"/>
</dbReference>
<dbReference type="Pfam" id="PF01467">
    <property type="entry name" value="CTP_transf_like"/>
    <property type="match status" value="1"/>
</dbReference>
<dbReference type="AlphaFoldDB" id="A0A9P6NAI1"/>
<organism evidence="2 3">
    <name type="scientific">Cronartium quercuum f. sp. fusiforme G11</name>
    <dbReference type="NCBI Taxonomy" id="708437"/>
    <lineage>
        <taxon>Eukaryota</taxon>
        <taxon>Fungi</taxon>
        <taxon>Dikarya</taxon>
        <taxon>Basidiomycota</taxon>
        <taxon>Pucciniomycotina</taxon>
        <taxon>Pucciniomycetes</taxon>
        <taxon>Pucciniales</taxon>
        <taxon>Coleosporiaceae</taxon>
        <taxon>Cronartium</taxon>
    </lineage>
</organism>
<dbReference type="SUPFAM" id="SSF52374">
    <property type="entry name" value="Nucleotidylyl transferase"/>
    <property type="match status" value="1"/>
</dbReference>
<name>A0A9P6NAI1_9BASI</name>
<dbReference type="InterPro" id="IPR014729">
    <property type="entry name" value="Rossmann-like_a/b/a_fold"/>
</dbReference>
<evidence type="ECO:0000313" key="3">
    <source>
        <dbReference type="Proteomes" id="UP000886653"/>
    </source>
</evidence>
<proteinExistence type="predicted"/>
<evidence type="ECO:0000259" key="1">
    <source>
        <dbReference type="Pfam" id="PF01467"/>
    </source>
</evidence>
<evidence type="ECO:0000313" key="2">
    <source>
        <dbReference type="EMBL" id="KAG0142619.1"/>
    </source>
</evidence>
<dbReference type="OrthoDB" id="330671at2759"/>
<gene>
    <name evidence="2" type="ORF">CROQUDRAFT_50056</name>
</gene>
<dbReference type="PANTHER" id="PTHR10695:SF46">
    <property type="entry name" value="BIFUNCTIONAL COENZYME A SYNTHASE-RELATED"/>
    <property type="match status" value="1"/>
</dbReference>
<dbReference type="GO" id="GO:0004140">
    <property type="term" value="F:dephospho-CoA kinase activity"/>
    <property type="evidence" value="ECO:0007669"/>
    <property type="project" value="TreeGrafter"/>
</dbReference>
<sequence length="285" mass="32036">MDQNLIENQVLNLITSISTLANQNLPVSFTKNLDQAIKSSPSNQTYQIQIRIKIIDQTNPPFNQLQTALAKIYVRAELFKAKSKKPWLDLNVLIDGWSGIHQHQSFHNPSNHPTVALGGTFDHLHAGHKILLTMAAWLANKRVIVGITDDNLLVNKKFKSELQSLSDRTKSVQSFLRLISPSSLEILTPALNDIYGPTANDPDIQAILVSRETISGANSINEIRHSKGLPKLEKYVIDVISPTDVCLQDEKELKELKISSTEIRRWLYNLRMNSEPHPTTSHTPN</sequence>
<dbReference type="Proteomes" id="UP000886653">
    <property type="component" value="Unassembled WGS sequence"/>
</dbReference>